<evidence type="ECO:0000259" key="4">
    <source>
        <dbReference type="PROSITE" id="PS01124"/>
    </source>
</evidence>
<keyword evidence="2" id="KW-0238">DNA-binding</keyword>
<evidence type="ECO:0000256" key="2">
    <source>
        <dbReference type="ARBA" id="ARBA00023125"/>
    </source>
</evidence>
<sequence>MIILFYNDIDISSVRQYLNCLHITAIHKKEPKYKERISYGKSIISHAGRLLTTTDLPVSEVMNESGFTNQNIFNQLFKNLYGMTPRQSRISTVNTEYSKESI</sequence>
<dbReference type="PROSITE" id="PS01124">
    <property type="entry name" value="HTH_ARAC_FAMILY_2"/>
    <property type="match status" value="1"/>
</dbReference>
<dbReference type="Proteomes" id="UP000437824">
    <property type="component" value="Unassembled WGS sequence"/>
</dbReference>
<keyword evidence="1" id="KW-0805">Transcription regulation</keyword>
<dbReference type="PRINTS" id="PR00032">
    <property type="entry name" value="HTHARAC"/>
</dbReference>
<dbReference type="GO" id="GO:0043565">
    <property type="term" value="F:sequence-specific DNA binding"/>
    <property type="evidence" value="ECO:0007669"/>
    <property type="project" value="InterPro"/>
</dbReference>
<dbReference type="InterPro" id="IPR009057">
    <property type="entry name" value="Homeodomain-like_sf"/>
</dbReference>
<dbReference type="PANTHER" id="PTHR43280:SF2">
    <property type="entry name" value="HTH-TYPE TRANSCRIPTIONAL REGULATOR EXSA"/>
    <property type="match status" value="1"/>
</dbReference>
<dbReference type="AlphaFoldDB" id="A0A844GHN5"/>
<name>A0A844GHN5_9FIRM</name>
<comment type="caution">
    <text evidence="5">The sequence shown here is derived from an EMBL/GenBank/DDBJ whole genome shotgun (WGS) entry which is preliminary data.</text>
</comment>
<feature type="domain" description="HTH araC/xylS-type" evidence="4">
    <location>
        <begin position="44"/>
        <end position="91"/>
    </location>
</feature>
<accession>A0A844GHN5</accession>
<evidence type="ECO:0000256" key="1">
    <source>
        <dbReference type="ARBA" id="ARBA00023015"/>
    </source>
</evidence>
<dbReference type="EMBL" id="WMBC01000007">
    <property type="protein sequence ID" value="MTD61603.1"/>
    <property type="molecule type" value="Genomic_DNA"/>
</dbReference>
<dbReference type="PANTHER" id="PTHR43280">
    <property type="entry name" value="ARAC-FAMILY TRANSCRIPTIONAL REGULATOR"/>
    <property type="match status" value="1"/>
</dbReference>
<dbReference type="InterPro" id="IPR020449">
    <property type="entry name" value="Tscrpt_reg_AraC-type_HTH"/>
</dbReference>
<organism evidence="5 6">
    <name type="scientific">Blautia luti DSM 14534 = JCM 17040</name>
    <dbReference type="NCBI Taxonomy" id="649762"/>
    <lineage>
        <taxon>Bacteria</taxon>
        <taxon>Bacillati</taxon>
        <taxon>Bacillota</taxon>
        <taxon>Clostridia</taxon>
        <taxon>Lachnospirales</taxon>
        <taxon>Lachnospiraceae</taxon>
        <taxon>Blautia</taxon>
    </lineage>
</organism>
<proteinExistence type="predicted"/>
<evidence type="ECO:0000313" key="5">
    <source>
        <dbReference type="EMBL" id="MTD61603.1"/>
    </source>
</evidence>
<dbReference type="GO" id="GO:0003700">
    <property type="term" value="F:DNA-binding transcription factor activity"/>
    <property type="evidence" value="ECO:0007669"/>
    <property type="project" value="InterPro"/>
</dbReference>
<dbReference type="InterPro" id="IPR018060">
    <property type="entry name" value="HTH_AraC"/>
</dbReference>
<keyword evidence="3" id="KW-0804">Transcription</keyword>
<dbReference type="Gene3D" id="1.10.10.60">
    <property type="entry name" value="Homeodomain-like"/>
    <property type="match status" value="1"/>
</dbReference>
<evidence type="ECO:0000313" key="6">
    <source>
        <dbReference type="Proteomes" id="UP000437824"/>
    </source>
</evidence>
<dbReference type="SUPFAM" id="SSF46689">
    <property type="entry name" value="Homeodomain-like"/>
    <property type="match status" value="1"/>
</dbReference>
<evidence type="ECO:0000256" key="3">
    <source>
        <dbReference type="ARBA" id="ARBA00023163"/>
    </source>
</evidence>
<dbReference type="Pfam" id="PF12833">
    <property type="entry name" value="HTH_18"/>
    <property type="match status" value="1"/>
</dbReference>
<protein>
    <submittedName>
        <fullName evidence="5">Helix-turn-helix domain-containing protein</fullName>
    </submittedName>
</protein>
<gene>
    <name evidence="5" type="ORF">GKZ57_10090</name>
</gene>
<reference evidence="5 6" key="1">
    <citation type="submission" date="2019-11" db="EMBL/GenBank/DDBJ databases">
        <title>Draft genome sequence of Blautia luti DSM 14534T, isolated from human stool.</title>
        <authorList>
            <person name="Ortiz R."/>
            <person name="Melis-Arcos F."/>
            <person name="Covarrubias P."/>
            <person name="Cardenas J.P."/>
            <person name="Perez-Donoso J."/>
            <person name="Almonacid D."/>
        </authorList>
    </citation>
    <scope>NUCLEOTIDE SEQUENCE [LARGE SCALE GENOMIC DNA]</scope>
    <source>
        <strain evidence="5 6">DSM 14534</strain>
    </source>
</reference>